<keyword evidence="9" id="KW-1185">Reference proteome</keyword>
<evidence type="ECO:0000256" key="2">
    <source>
        <dbReference type="ARBA" id="ARBA00022833"/>
    </source>
</evidence>
<evidence type="ECO:0000256" key="1">
    <source>
        <dbReference type="ARBA" id="ARBA00022723"/>
    </source>
</evidence>
<evidence type="ECO:0000256" key="5">
    <source>
        <dbReference type="ARBA" id="ARBA00023242"/>
    </source>
</evidence>
<dbReference type="AlphaFoldDB" id="A0A3N4LX28"/>
<dbReference type="CDD" id="cd12148">
    <property type="entry name" value="fungal_TF_MHR"/>
    <property type="match status" value="1"/>
</dbReference>
<dbReference type="PANTHER" id="PTHR47660">
    <property type="entry name" value="TRANSCRIPTION FACTOR WITH C2H2 AND ZN(2)-CYS(6) DNA BINDING DOMAIN (EUROFUNG)-RELATED-RELATED"/>
    <property type="match status" value="1"/>
</dbReference>
<dbReference type="GO" id="GO:0003677">
    <property type="term" value="F:DNA binding"/>
    <property type="evidence" value="ECO:0007669"/>
    <property type="project" value="InterPro"/>
</dbReference>
<keyword evidence="2" id="KW-0862">Zinc</keyword>
<keyword evidence="4" id="KW-0804">Transcription</keyword>
<evidence type="ECO:0000256" key="4">
    <source>
        <dbReference type="ARBA" id="ARBA00023163"/>
    </source>
</evidence>
<dbReference type="Proteomes" id="UP000267821">
    <property type="component" value="Unassembled WGS sequence"/>
</dbReference>
<sequence length="842" mass="92493">MNSSTSGRRSDELFSNVRPLNSSLATVCVSQTSELPGILPPLPFNVAGDTGSSPKVFSNVLLNLGGNRRDESLGDSVHLESDDNWFFDAGIFETDWLRWGGFSSDPLPVPEVEQMPTGVPLTERHMSTCSNISASGNVPSLTNSRPASGITSKDICSPASTPSEYGAYPANSKEVRLPSVSPIKDSSAVDGLLPWGWRATREEPKRRITLPPLRQVLEDCSSNRLDRSAIAPSSLFTSSDTNRMAARIGTVSDNIRNDLISVLKVPYARHPYYDDCDIEHKFPSKELIDGFIVLYFEHFHSILPMIHKPTFRVEKCPSILLVAMASIGASYSDIEGAKGFADGLSELCKRALTWMAEFDNEYLRSEYYLTAFCLQHAYALGSGHQALYDAADSTRSFLVANARRCGLFSDTTSPCTRPPSVPSSPRGNTIDIEESPYRRGSLATLCSGEQQLNARWLAWVEQEKRKRVVWAIFSYDSSFSTLSNRRGDISLNDIKSRLPCEEKMWEAPTAEAWAAMLPTPTAHNASLAYRGMPFFPTLHDVIARKLDPKEIPSWGKELCAWALGRMLWDFKEMEQTAQGCGVNGVSGLGLPVLTEGLKQTKETALAALTALGEAAWKNCGGECDKVHSNLTSLIAHYSHLHFGVPTISLILSLARNPPPSPCMSKCPSETVEDARITRLRSIFSEDPVHARTIAWHAGQIIGISRHRPVHTPAETMRVFLAGVVLWGVAKWFVECRSMAAANTWTCGLNNGVDIRLDKIPIPSPSNHESSCGMPAVVSQWLKTGKGRATIRKDGDDTETGETQLCSERGAKEVLQVVVGILGKMRIWGLGAKFRRVLEVMGK</sequence>
<reference evidence="8 9" key="1">
    <citation type="journal article" date="2018" name="Nat. Ecol. Evol.">
        <title>Pezizomycetes genomes reveal the molecular basis of ectomycorrhizal truffle lifestyle.</title>
        <authorList>
            <person name="Murat C."/>
            <person name="Payen T."/>
            <person name="Noel B."/>
            <person name="Kuo A."/>
            <person name="Morin E."/>
            <person name="Chen J."/>
            <person name="Kohler A."/>
            <person name="Krizsan K."/>
            <person name="Balestrini R."/>
            <person name="Da Silva C."/>
            <person name="Montanini B."/>
            <person name="Hainaut M."/>
            <person name="Levati E."/>
            <person name="Barry K.W."/>
            <person name="Belfiori B."/>
            <person name="Cichocki N."/>
            <person name="Clum A."/>
            <person name="Dockter R.B."/>
            <person name="Fauchery L."/>
            <person name="Guy J."/>
            <person name="Iotti M."/>
            <person name="Le Tacon F."/>
            <person name="Lindquist E.A."/>
            <person name="Lipzen A."/>
            <person name="Malagnac F."/>
            <person name="Mello A."/>
            <person name="Molinier V."/>
            <person name="Miyauchi S."/>
            <person name="Poulain J."/>
            <person name="Riccioni C."/>
            <person name="Rubini A."/>
            <person name="Sitrit Y."/>
            <person name="Splivallo R."/>
            <person name="Traeger S."/>
            <person name="Wang M."/>
            <person name="Zifcakova L."/>
            <person name="Wipf D."/>
            <person name="Zambonelli A."/>
            <person name="Paolocci F."/>
            <person name="Nowrousian M."/>
            <person name="Ottonello S."/>
            <person name="Baldrian P."/>
            <person name="Spatafora J.W."/>
            <person name="Henrissat B."/>
            <person name="Nagy L.G."/>
            <person name="Aury J.M."/>
            <person name="Wincker P."/>
            <person name="Grigoriev I.V."/>
            <person name="Bonfante P."/>
            <person name="Martin F.M."/>
        </authorList>
    </citation>
    <scope>NUCLEOTIDE SEQUENCE [LARGE SCALE GENOMIC DNA]</scope>
    <source>
        <strain evidence="8 9">ATCC MYA-4762</strain>
    </source>
</reference>
<evidence type="ECO:0000313" key="9">
    <source>
        <dbReference type="Proteomes" id="UP000267821"/>
    </source>
</evidence>
<gene>
    <name evidence="8" type="ORF">L211DRAFT_783418</name>
</gene>
<keyword evidence="5" id="KW-0539">Nucleus</keyword>
<accession>A0A3N4LX28</accession>
<keyword evidence="1" id="KW-0479">Metal-binding</keyword>
<name>A0A3N4LX28_9PEZI</name>
<evidence type="ECO:0000256" key="3">
    <source>
        <dbReference type="ARBA" id="ARBA00023015"/>
    </source>
</evidence>
<dbReference type="GO" id="GO:0006351">
    <property type="term" value="P:DNA-templated transcription"/>
    <property type="evidence" value="ECO:0007669"/>
    <property type="project" value="InterPro"/>
</dbReference>
<dbReference type="OrthoDB" id="10018191at2759"/>
<keyword evidence="3" id="KW-0805">Transcription regulation</keyword>
<dbReference type="STRING" id="1051890.A0A3N4LX28"/>
<proteinExistence type="predicted"/>
<dbReference type="InterPro" id="IPR007219">
    <property type="entry name" value="XnlR_reg_dom"/>
</dbReference>
<feature type="region of interest" description="Disordered" evidence="6">
    <location>
        <begin position="132"/>
        <end position="155"/>
    </location>
</feature>
<dbReference type="PANTHER" id="PTHR47660:SF2">
    <property type="entry name" value="TRANSCRIPTION FACTOR WITH C2H2 AND ZN(2)-CYS(6) DNA BINDING DOMAIN (EUROFUNG)"/>
    <property type="match status" value="1"/>
</dbReference>
<evidence type="ECO:0000313" key="8">
    <source>
        <dbReference type="EMBL" id="RPB25211.1"/>
    </source>
</evidence>
<dbReference type="InParanoid" id="A0A3N4LX28"/>
<dbReference type="GO" id="GO:0008270">
    <property type="term" value="F:zinc ion binding"/>
    <property type="evidence" value="ECO:0007669"/>
    <property type="project" value="InterPro"/>
</dbReference>
<protein>
    <recommendedName>
        <fullName evidence="7">Xylanolytic transcriptional activator regulatory domain-containing protein</fullName>
    </recommendedName>
</protein>
<feature type="domain" description="Xylanolytic transcriptional activator regulatory" evidence="7">
    <location>
        <begin position="294"/>
        <end position="518"/>
    </location>
</feature>
<evidence type="ECO:0000256" key="6">
    <source>
        <dbReference type="SAM" id="MobiDB-lite"/>
    </source>
</evidence>
<organism evidence="8 9">
    <name type="scientific">Terfezia boudieri ATCC MYA-4762</name>
    <dbReference type="NCBI Taxonomy" id="1051890"/>
    <lineage>
        <taxon>Eukaryota</taxon>
        <taxon>Fungi</taxon>
        <taxon>Dikarya</taxon>
        <taxon>Ascomycota</taxon>
        <taxon>Pezizomycotina</taxon>
        <taxon>Pezizomycetes</taxon>
        <taxon>Pezizales</taxon>
        <taxon>Pezizaceae</taxon>
        <taxon>Terfezia</taxon>
    </lineage>
</organism>
<dbReference type="Pfam" id="PF04082">
    <property type="entry name" value="Fungal_trans"/>
    <property type="match status" value="1"/>
</dbReference>
<feature type="compositionally biased region" description="Polar residues" evidence="6">
    <location>
        <begin position="132"/>
        <end position="151"/>
    </location>
</feature>
<evidence type="ECO:0000259" key="7">
    <source>
        <dbReference type="Pfam" id="PF04082"/>
    </source>
</evidence>
<dbReference type="EMBL" id="ML121538">
    <property type="protein sequence ID" value="RPB25211.1"/>
    <property type="molecule type" value="Genomic_DNA"/>
</dbReference>